<dbReference type="InterPro" id="IPR002901">
    <property type="entry name" value="MGlyc_endo_b_GlcNAc-like_dom"/>
</dbReference>
<dbReference type="Proteomes" id="UP000245021">
    <property type="component" value="Unassembled WGS sequence"/>
</dbReference>
<gene>
    <name evidence="4" type="primary">acmA</name>
    <name evidence="4" type="ORF">NtB2_01294</name>
</gene>
<evidence type="ECO:0000256" key="2">
    <source>
        <dbReference type="ARBA" id="ARBA00022801"/>
    </source>
</evidence>
<dbReference type="OrthoDB" id="977752at2"/>
<keyword evidence="2" id="KW-0378">Hydrolase</keyword>
<dbReference type="Gene3D" id="1.10.530.10">
    <property type="match status" value="1"/>
</dbReference>
<dbReference type="InterPro" id="IPR051056">
    <property type="entry name" value="Glycosyl_Hydrolase_73"/>
</dbReference>
<dbReference type="RefSeq" id="WP_109246113.1">
    <property type="nucleotide sequence ID" value="NZ_BFFO01000007.1"/>
</dbReference>
<organism evidence="4 5">
    <name type="scientific">Lactococcus termiticola</name>
    <dbReference type="NCBI Taxonomy" id="2169526"/>
    <lineage>
        <taxon>Bacteria</taxon>
        <taxon>Bacillati</taxon>
        <taxon>Bacillota</taxon>
        <taxon>Bacilli</taxon>
        <taxon>Lactobacillales</taxon>
        <taxon>Streptococcaceae</taxon>
        <taxon>Lactococcus</taxon>
    </lineage>
</organism>
<evidence type="ECO:0000313" key="4">
    <source>
        <dbReference type="EMBL" id="GBG97156.1"/>
    </source>
</evidence>
<dbReference type="PRINTS" id="PR01002">
    <property type="entry name" value="FLGFLGJ"/>
</dbReference>
<proteinExistence type="inferred from homology"/>
<reference evidence="4 5" key="1">
    <citation type="journal article" date="2018" name="Genome Announc.">
        <title>Draft Genome Sequence of Lactococcus sp. Strain NtB2 (JCM 32569), Isolated from the Gut of the Higher Termite Nasutitermes takasagoensis.</title>
        <authorList>
            <person name="Noda S."/>
            <person name="Aihara C."/>
            <person name="Yuki M."/>
            <person name="Ohkuma M."/>
        </authorList>
    </citation>
    <scope>NUCLEOTIDE SEQUENCE [LARGE SCALE GENOMIC DNA]</scope>
    <source>
        <strain evidence="4 5">NtB2</strain>
    </source>
</reference>
<keyword evidence="5" id="KW-1185">Reference proteome</keyword>
<dbReference type="AlphaFoldDB" id="A0A2R5HH23"/>
<dbReference type="PANTHER" id="PTHR33308:SF10">
    <property type="entry name" value="EXO-GLUCOSAMINIDASE LYTG"/>
    <property type="match status" value="1"/>
</dbReference>
<dbReference type="GO" id="GO:0004040">
    <property type="term" value="F:amidase activity"/>
    <property type="evidence" value="ECO:0007669"/>
    <property type="project" value="InterPro"/>
</dbReference>
<dbReference type="EMBL" id="BFFO01000007">
    <property type="protein sequence ID" value="GBG97156.1"/>
    <property type="molecule type" value="Genomic_DNA"/>
</dbReference>
<comment type="caution">
    <text evidence="4">The sequence shown here is derived from an EMBL/GenBank/DDBJ whole genome shotgun (WGS) entry which is preliminary data.</text>
</comment>
<comment type="similarity">
    <text evidence="1">Belongs to the glycosyl hydrolase 73 family.</text>
</comment>
<feature type="domain" description="Mannosyl-glycoprotein endo-beta-N-acetylglucosamidase-like" evidence="3">
    <location>
        <begin position="56"/>
        <end position="212"/>
    </location>
</feature>
<dbReference type="Pfam" id="PF01832">
    <property type="entry name" value="Glucosaminidase"/>
    <property type="match status" value="1"/>
</dbReference>
<dbReference type="Gene3D" id="4.10.80.30">
    <property type="entry name" value="DNA polymerase, domain 6"/>
    <property type="match status" value="1"/>
</dbReference>
<evidence type="ECO:0000313" key="5">
    <source>
        <dbReference type="Proteomes" id="UP000245021"/>
    </source>
</evidence>
<evidence type="ECO:0000259" key="3">
    <source>
        <dbReference type="SMART" id="SM00047"/>
    </source>
</evidence>
<protein>
    <submittedName>
        <fullName evidence="4">N-acetylmuramidase</fullName>
    </submittedName>
</protein>
<name>A0A2R5HH23_9LACT</name>
<accession>A0A2R5HH23</accession>
<evidence type="ECO:0000256" key="1">
    <source>
        <dbReference type="ARBA" id="ARBA00010266"/>
    </source>
</evidence>
<sequence length="214" mass="23961">MPKSLVTKQKRKNKYSLKFLLVIFQVLIVLAVLAGLMSARVDDTSDQVSDSSLNSQLTTMTEYNFIRDIGPLAQKAYQKYKILPSLTLAQAILESDFGQSGLAAKYHNLFGVKAYGNVPTVSLDTQEFENGQWITIKGQFRVYDSWQDSVNGHSQLFVEGTTWNPKQYASVLAAKDYKTAAKAVQTSGYATDPDYSTKLISIIEKYKLNQYDKA</sequence>
<dbReference type="PANTHER" id="PTHR33308">
    <property type="entry name" value="PEPTIDOGLYCAN HYDROLASE FLGJ"/>
    <property type="match status" value="1"/>
</dbReference>
<dbReference type="SMART" id="SM00047">
    <property type="entry name" value="LYZ2"/>
    <property type="match status" value="1"/>
</dbReference>